<gene>
    <name evidence="1" type="ORF">GAYE_SCF03G2218</name>
</gene>
<reference evidence="1 2" key="1">
    <citation type="submission" date="2022-07" db="EMBL/GenBank/DDBJ databases">
        <title>Genome-wide signatures of adaptation to extreme environments.</title>
        <authorList>
            <person name="Cho C.H."/>
            <person name="Yoon H.S."/>
        </authorList>
    </citation>
    <scope>NUCLEOTIDE SEQUENCE [LARGE SCALE GENOMIC DNA]</scope>
    <source>
        <strain evidence="1 2">108.79 E11</strain>
    </source>
</reference>
<accession>A0AAV9IA88</accession>
<name>A0AAV9IA88_9RHOD</name>
<organism evidence="1 2">
    <name type="scientific">Galdieria yellowstonensis</name>
    <dbReference type="NCBI Taxonomy" id="3028027"/>
    <lineage>
        <taxon>Eukaryota</taxon>
        <taxon>Rhodophyta</taxon>
        <taxon>Bangiophyceae</taxon>
        <taxon>Galdieriales</taxon>
        <taxon>Galdieriaceae</taxon>
        <taxon>Galdieria</taxon>
    </lineage>
</organism>
<comment type="caution">
    <text evidence="1">The sequence shown here is derived from an EMBL/GenBank/DDBJ whole genome shotgun (WGS) entry which is preliminary data.</text>
</comment>
<evidence type="ECO:0008006" key="3">
    <source>
        <dbReference type="Google" id="ProtNLM"/>
    </source>
</evidence>
<proteinExistence type="predicted"/>
<dbReference type="EMBL" id="JANCYU010000023">
    <property type="protein sequence ID" value="KAK4524319.1"/>
    <property type="molecule type" value="Genomic_DNA"/>
</dbReference>
<sequence length="947" mass="108386">MKNFAMFGFCMIPNSMLTGKKAEAQVPRGTKSGFVPTLKTSTLPFKWNCRRSRRLLCTIYPENQADSISVEGSPGSSRGPKAMQEKMFKYPLIRRSQPVAEVLKNFRRSYIYCGEEIDTKPVVRPLVSFATQCCGMGKSTLGVRFRELLLTDRERFVRHIVSLPGFHAESNFGELAVNALINETLYISLDLRQCPRGKWFENTLEKWITEEVVSQYPNCSELLSKDTCGRFVENILHATNKRYLFLFIDENGALKEEKLRSFDDLSEIDKFTGRPNPFRSFFRSVHYFACQCFVICLIAGIPKSIVDAEEYYALSPLSVEFIDLDPFSKNDIESFVRGTTYGNDSVLRLLFPSCPQGINWFFEMIHDYTAGIPAHVVRVMRELTNLCTESKEFSDLSRDEMKKTMEKILPDPSLSVTSLDMTPNETTKFCALLLAGVWELPVPERETFRKELNLFPDVIYVLDTARSFGFHFVKMDKDEFDEADSDLPIFSVFKLMFPKIVLRYIGKEYWENPCFRFISCLFASISDRHVDYSRKSLFKIVFSLILYTRLSYCKRMGELSIFRCTLAENISMRSVECNSISNMELEVKNVPAFCTTAGDSVDNADLSNAWKLFYEHYLSRDGIYLHEEENSYGPGVLIRIYDVMQSSSITCEGEPSSEQISNPLQKQKTYLIGISLKCYDDSSCTVSHDIIKEEVARFLYPVSSQLDLEENNVTVIQLIVSNRYTADVRSYLTDNQSWILDSGVYYEDGIGQLTNLSLSSQSFVGSHRGWLTIPSRCQLVICSPQSLTEFLGGTPDIKLERLFCNSQAWWEHFKLLWTLLENSLLESLKILSSEKSKQDAGAVTRAHEHSTIESNVTLAKGKKMKAVSSFAGSVRPGEFDWMEFLKTYCKLTEPEARESSYRLRRLREQDLEGIDSYLLEELGIKDLQVRVKIVAGIGKYLENKLDI</sequence>
<keyword evidence="2" id="KW-1185">Reference proteome</keyword>
<evidence type="ECO:0000313" key="1">
    <source>
        <dbReference type="EMBL" id="KAK4524319.1"/>
    </source>
</evidence>
<dbReference type="AlphaFoldDB" id="A0AAV9IA88"/>
<dbReference type="Proteomes" id="UP001300502">
    <property type="component" value="Unassembled WGS sequence"/>
</dbReference>
<protein>
    <recommendedName>
        <fullName evidence="3">SAM domain-containing protein</fullName>
    </recommendedName>
</protein>
<evidence type="ECO:0000313" key="2">
    <source>
        <dbReference type="Proteomes" id="UP001300502"/>
    </source>
</evidence>